<evidence type="ECO:0000313" key="1">
    <source>
        <dbReference type="EMBL" id="KAJ4716119.1"/>
    </source>
</evidence>
<comment type="caution">
    <text evidence="1">The sequence shown here is derived from an EMBL/GenBank/DDBJ whole genome shotgun (WGS) entry which is preliminary data.</text>
</comment>
<reference evidence="1 2" key="1">
    <citation type="journal article" date="2023" name="Science">
        <title>Complex scaffold remodeling in plant triterpene biosynthesis.</title>
        <authorList>
            <person name="De La Pena R."/>
            <person name="Hodgson H."/>
            <person name="Liu J.C."/>
            <person name="Stephenson M.J."/>
            <person name="Martin A.C."/>
            <person name="Owen C."/>
            <person name="Harkess A."/>
            <person name="Leebens-Mack J."/>
            <person name="Jimenez L.E."/>
            <person name="Osbourn A."/>
            <person name="Sattely E.S."/>
        </authorList>
    </citation>
    <scope>NUCLEOTIDE SEQUENCE [LARGE SCALE GENOMIC DNA]</scope>
    <source>
        <strain evidence="2">cv. JPN11</strain>
        <tissue evidence="1">Leaf</tissue>
    </source>
</reference>
<proteinExistence type="predicted"/>
<sequence>MNTKMRSKARKQRKVMQIFSVPIKILSKVGDFYVKGMENCNNRVSFSSWIGCPSTPGVRLTRNFSFNSFTASDDEEFGQLLRAASEKKTRQTALQTSMMGRSYSISVGKIGRIEEDKPCAFEEDGLKSELVYLKSRSHVVGRTYVYQK</sequence>
<name>A0ACC1XZG5_MELAZ</name>
<keyword evidence="2" id="KW-1185">Reference proteome</keyword>
<dbReference type="Proteomes" id="UP001164539">
    <property type="component" value="Chromosome 6"/>
</dbReference>
<gene>
    <name evidence="1" type="ORF">OWV82_011181</name>
</gene>
<organism evidence="1 2">
    <name type="scientific">Melia azedarach</name>
    <name type="common">Chinaberry tree</name>
    <dbReference type="NCBI Taxonomy" id="155640"/>
    <lineage>
        <taxon>Eukaryota</taxon>
        <taxon>Viridiplantae</taxon>
        <taxon>Streptophyta</taxon>
        <taxon>Embryophyta</taxon>
        <taxon>Tracheophyta</taxon>
        <taxon>Spermatophyta</taxon>
        <taxon>Magnoliopsida</taxon>
        <taxon>eudicotyledons</taxon>
        <taxon>Gunneridae</taxon>
        <taxon>Pentapetalae</taxon>
        <taxon>rosids</taxon>
        <taxon>malvids</taxon>
        <taxon>Sapindales</taxon>
        <taxon>Meliaceae</taxon>
        <taxon>Melia</taxon>
    </lineage>
</organism>
<evidence type="ECO:0000313" key="2">
    <source>
        <dbReference type="Proteomes" id="UP001164539"/>
    </source>
</evidence>
<accession>A0ACC1XZG5</accession>
<dbReference type="EMBL" id="CM051399">
    <property type="protein sequence ID" value="KAJ4716119.1"/>
    <property type="molecule type" value="Genomic_DNA"/>
</dbReference>
<protein>
    <submittedName>
        <fullName evidence="1">3-isopropylmalate dehydratase large subunit like</fullName>
    </submittedName>
</protein>